<protein>
    <submittedName>
        <fullName evidence="2">Pilus biosynthesis protein PilR</fullName>
    </submittedName>
</protein>
<feature type="transmembrane region" description="Helical" evidence="1">
    <location>
        <begin position="203"/>
        <end position="222"/>
    </location>
</feature>
<comment type="caution">
    <text evidence="2">The sequence shown here is derived from an EMBL/GenBank/DDBJ whole genome shotgun (WGS) entry which is preliminary data.</text>
</comment>
<organism evidence="2 3">
    <name type="scientific">Gluconacetobacter sacchari</name>
    <dbReference type="NCBI Taxonomy" id="92759"/>
    <lineage>
        <taxon>Bacteria</taxon>
        <taxon>Pseudomonadati</taxon>
        <taxon>Pseudomonadota</taxon>
        <taxon>Alphaproteobacteria</taxon>
        <taxon>Acetobacterales</taxon>
        <taxon>Acetobacteraceae</taxon>
        <taxon>Gluconacetobacter</taxon>
    </lineage>
</organism>
<name>A0A7W4IF14_9PROT</name>
<sequence length="383" mass="43142">MSFELVPTDTFGSRTLAQADWSERFLLKLNFGWRTRADLYEMMALRLGDGSSHTTPSRLILQYIGRLKRRTFISGILARGTIDVLERVYSEMEDHSRSFADAMAPLIPADEYGTLVAGERARNLGEMLTLAVERREMADRIVRAARKPALVIALYIAMLLATVIVMAATALQDIVALVRSMGARPTFSLRLVTSVTDMASGSAPYWATGIVFVSIIAVVISLRHLTGAWRVRLEMIPPWSTYRNIQGFLWLTTFVMLVRSGEYDTNVLRDQMQYASPWLKERLEALREKMLHHAVLLPEALEEIGFQFPSPELIDDISNVWGVTQNAYDYLLVQSRKWSAEIERKAIRLADRVMVIGTLAMWICAGLLYLASQSMIPVDAFGG</sequence>
<keyword evidence="1" id="KW-0472">Membrane</keyword>
<feature type="transmembrane region" description="Helical" evidence="1">
    <location>
        <begin position="149"/>
        <end position="171"/>
    </location>
</feature>
<proteinExistence type="predicted"/>
<accession>A0A7W4IF14</accession>
<gene>
    <name evidence="2" type="ORF">HLH48_15645</name>
</gene>
<feature type="transmembrane region" description="Helical" evidence="1">
    <location>
        <begin position="353"/>
        <end position="371"/>
    </location>
</feature>
<dbReference type="AlphaFoldDB" id="A0A7W4IF14"/>
<keyword evidence="1" id="KW-1133">Transmembrane helix</keyword>
<evidence type="ECO:0000256" key="1">
    <source>
        <dbReference type="SAM" id="Phobius"/>
    </source>
</evidence>
<reference evidence="2 3" key="1">
    <citation type="submission" date="2020-04" db="EMBL/GenBank/DDBJ databases">
        <title>Description of novel Gluconacetobacter.</title>
        <authorList>
            <person name="Sombolestani A."/>
        </authorList>
    </citation>
    <scope>NUCLEOTIDE SEQUENCE [LARGE SCALE GENOMIC DNA]</scope>
    <source>
        <strain evidence="2 3">LMG 19747</strain>
    </source>
</reference>
<evidence type="ECO:0000313" key="2">
    <source>
        <dbReference type="EMBL" id="MBB2161587.1"/>
    </source>
</evidence>
<dbReference type="RefSeq" id="WP_182998418.1">
    <property type="nucleotide sequence ID" value="NZ_JABEQJ010000022.1"/>
</dbReference>
<keyword evidence="1" id="KW-0812">Transmembrane</keyword>
<dbReference type="EMBL" id="JABEQJ010000022">
    <property type="protein sequence ID" value="MBB2161587.1"/>
    <property type="molecule type" value="Genomic_DNA"/>
</dbReference>
<evidence type="ECO:0000313" key="3">
    <source>
        <dbReference type="Proteomes" id="UP000589085"/>
    </source>
</evidence>
<dbReference type="Proteomes" id="UP000589085">
    <property type="component" value="Unassembled WGS sequence"/>
</dbReference>